<dbReference type="KEGG" id="pman:OU5_3588"/>
<sequence length="40" mass="4594">MVVISVKNHGIFFYRCTTVAFSLEAATLRRPFTFLLRLCA</sequence>
<dbReference type="HOGENOM" id="CLU_3295193_0_0_6"/>
<proteinExistence type="predicted"/>
<organism evidence="1 2">
    <name type="scientific">Pseudomonas mandelii JR-1</name>
    <dbReference type="NCBI Taxonomy" id="1147786"/>
    <lineage>
        <taxon>Bacteria</taxon>
        <taxon>Pseudomonadati</taxon>
        <taxon>Pseudomonadota</taxon>
        <taxon>Gammaproteobacteria</taxon>
        <taxon>Pseudomonadales</taxon>
        <taxon>Pseudomonadaceae</taxon>
        <taxon>Pseudomonas</taxon>
    </lineage>
</organism>
<evidence type="ECO:0000313" key="1">
    <source>
        <dbReference type="EMBL" id="AHZ70667.1"/>
    </source>
</evidence>
<gene>
    <name evidence="1" type="ORF">OU5_3588</name>
</gene>
<evidence type="ECO:0000313" key="2">
    <source>
        <dbReference type="Proteomes" id="UP000026913"/>
    </source>
</evidence>
<dbReference type="Proteomes" id="UP000026913">
    <property type="component" value="Chromosome"/>
</dbReference>
<dbReference type="AlphaFoldDB" id="A0A024ECY6"/>
<name>A0A024ECY6_9PSED</name>
<reference evidence="1 2" key="1">
    <citation type="journal article" date="2012" name="J. Bacteriol.">
        <title>Genome sequence of cold-adapted Pseudomonas mandelii strain JR-1.</title>
        <authorList>
            <person name="Jang S.H."/>
            <person name="Kim J."/>
            <person name="Kim J."/>
            <person name="Hong S."/>
            <person name="Lee C."/>
        </authorList>
    </citation>
    <scope>NUCLEOTIDE SEQUENCE [LARGE SCALE GENOMIC DNA]</scope>
    <source>
        <strain evidence="1 2">JR-1</strain>
    </source>
</reference>
<protein>
    <submittedName>
        <fullName evidence="1">Uncharacterized protein</fullName>
    </submittedName>
</protein>
<accession>A0A024ECY6</accession>
<dbReference type="EMBL" id="CP005960">
    <property type="protein sequence ID" value="AHZ70667.1"/>
    <property type="molecule type" value="Genomic_DNA"/>
</dbReference>